<evidence type="ECO:0000313" key="1">
    <source>
        <dbReference type="EMBL" id="PKR53515.1"/>
    </source>
</evidence>
<organism evidence="1 2">
    <name type="scientific">Thalassospira marina</name>
    <dbReference type="NCBI Taxonomy" id="2048283"/>
    <lineage>
        <taxon>Bacteria</taxon>
        <taxon>Pseudomonadati</taxon>
        <taxon>Pseudomonadota</taxon>
        <taxon>Alphaproteobacteria</taxon>
        <taxon>Rhodospirillales</taxon>
        <taxon>Thalassospiraceae</taxon>
        <taxon>Thalassospira</taxon>
    </lineage>
</organism>
<name>A0A2N3KSK0_9PROT</name>
<protein>
    <submittedName>
        <fullName evidence="1">Phage tail protein I</fullName>
    </submittedName>
</protein>
<dbReference type="AlphaFoldDB" id="A0A2N3KSK0"/>
<evidence type="ECO:0000313" key="2">
    <source>
        <dbReference type="Proteomes" id="UP000233597"/>
    </source>
</evidence>
<accession>A0A2N3KSK0</accession>
<dbReference type="RefSeq" id="WP_101267307.1">
    <property type="nucleotide sequence ID" value="NZ_NWTK01000008.1"/>
</dbReference>
<dbReference type="Proteomes" id="UP000233597">
    <property type="component" value="Unassembled WGS sequence"/>
</dbReference>
<dbReference type="OrthoDB" id="90759at2"/>
<gene>
    <name evidence="1" type="ORF">COO20_13325</name>
</gene>
<sequence length="211" mass="23256">MANNSMLPPAATPLMRAIEAVIADRYAALPTPHEDMQNPWTCPAKFLPWLAWSRRVPFWNDTWSEDRKRQAIASSFDLNRLRGFVPGVLLGLEIIGLSGCHHIEWHEEQPEATPGTFRVELPVDGNLDVSLDANRQAEMIAVINRMKRRSQHFAVEVRSETNTSVPFSAALSASNAISATMVTGDPSAASDGLLSAIQAIGRVCHIEMRAD</sequence>
<dbReference type="Pfam" id="PF09684">
    <property type="entry name" value="Tail_P2_I"/>
    <property type="match status" value="1"/>
</dbReference>
<dbReference type="InterPro" id="IPR006521">
    <property type="entry name" value="Tail_protein_I"/>
</dbReference>
<proteinExistence type="predicted"/>
<dbReference type="EMBL" id="NWTK01000008">
    <property type="protein sequence ID" value="PKR53515.1"/>
    <property type="molecule type" value="Genomic_DNA"/>
</dbReference>
<reference evidence="1 2" key="1">
    <citation type="submission" date="2017-09" db="EMBL/GenBank/DDBJ databases">
        <title>Biodiversity and function of Thalassospira species in the particle-attached aromatic-hydrocarbon-degrading consortia from the surface seawater of the South China Sea.</title>
        <authorList>
            <person name="Dong C."/>
            <person name="Liu R."/>
            <person name="Shao Z."/>
        </authorList>
    </citation>
    <scope>NUCLEOTIDE SEQUENCE [LARGE SCALE GENOMIC DNA]</scope>
    <source>
        <strain evidence="1 2">CSC1P2</strain>
    </source>
</reference>
<dbReference type="NCBIfam" id="TIGR01634">
    <property type="entry name" value="tail_P2_I"/>
    <property type="match status" value="1"/>
</dbReference>
<comment type="caution">
    <text evidence="1">The sequence shown here is derived from an EMBL/GenBank/DDBJ whole genome shotgun (WGS) entry which is preliminary data.</text>
</comment>